<protein>
    <submittedName>
        <fullName evidence="2">Uncharacterized protein</fullName>
    </submittedName>
</protein>
<reference evidence="2 3" key="1">
    <citation type="journal article" date="2018" name="Biotechnol. Biofuels">
        <title>Integrative visual omics of the white-rot fungus Polyporus brumalis exposes the biotechnological potential of its oxidative enzymes for delignifying raw plant biomass.</title>
        <authorList>
            <person name="Miyauchi S."/>
            <person name="Rancon A."/>
            <person name="Drula E."/>
            <person name="Hage H."/>
            <person name="Chaduli D."/>
            <person name="Favel A."/>
            <person name="Grisel S."/>
            <person name="Henrissat B."/>
            <person name="Herpoel-Gimbert I."/>
            <person name="Ruiz-Duenas F.J."/>
            <person name="Chevret D."/>
            <person name="Hainaut M."/>
            <person name="Lin J."/>
            <person name="Wang M."/>
            <person name="Pangilinan J."/>
            <person name="Lipzen A."/>
            <person name="Lesage-Meessen L."/>
            <person name="Navarro D."/>
            <person name="Riley R."/>
            <person name="Grigoriev I.V."/>
            <person name="Zhou S."/>
            <person name="Raouche S."/>
            <person name="Rosso M.N."/>
        </authorList>
    </citation>
    <scope>NUCLEOTIDE SEQUENCE [LARGE SCALE GENOMIC DNA]</scope>
    <source>
        <strain evidence="2 3">BRFM 1820</strain>
    </source>
</reference>
<proteinExistence type="predicted"/>
<evidence type="ECO:0000256" key="1">
    <source>
        <dbReference type="SAM" id="MobiDB-lite"/>
    </source>
</evidence>
<dbReference type="AlphaFoldDB" id="A0A371DGV2"/>
<dbReference type="Proteomes" id="UP000256964">
    <property type="component" value="Unassembled WGS sequence"/>
</dbReference>
<sequence>MPRAPGPPKCLAADGPRNGGVVPSMTKSANEESPGTSPDLPRANAESSHQDQIRLWIVVCDSWGDGAKVTSRYSTGTDSPAPPFRSFAKVDMKSVEPQQENPEEAAARLSHSLTTSESDHAGPYARRMPRGGIGAPVEAHGPLAGAGLIRRRGRALSAS</sequence>
<dbReference type="EMBL" id="KZ857393">
    <property type="protein sequence ID" value="RDX51759.1"/>
    <property type="molecule type" value="Genomic_DNA"/>
</dbReference>
<accession>A0A371DGV2</accession>
<evidence type="ECO:0000313" key="3">
    <source>
        <dbReference type="Proteomes" id="UP000256964"/>
    </source>
</evidence>
<organism evidence="2 3">
    <name type="scientific">Lentinus brumalis</name>
    <dbReference type="NCBI Taxonomy" id="2498619"/>
    <lineage>
        <taxon>Eukaryota</taxon>
        <taxon>Fungi</taxon>
        <taxon>Dikarya</taxon>
        <taxon>Basidiomycota</taxon>
        <taxon>Agaricomycotina</taxon>
        <taxon>Agaricomycetes</taxon>
        <taxon>Polyporales</taxon>
        <taxon>Polyporaceae</taxon>
        <taxon>Lentinus</taxon>
    </lineage>
</organism>
<keyword evidence="3" id="KW-1185">Reference proteome</keyword>
<gene>
    <name evidence="2" type="ORF">OH76DRAFT_269689</name>
</gene>
<name>A0A371DGV2_9APHY</name>
<feature type="region of interest" description="Disordered" evidence="1">
    <location>
        <begin position="1"/>
        <end position="51"/>
    </location>
</feature>
<evidence type="ECO:0000313" key="2">
    <source>
        <dbReference type="EMBL" id="RDX51759.1"/>
    </source>
</evidence>
<feature type="compositionally biased region" description="Polar residues" evidence="1">
    <location>
        <begin position="25"/>
        <end position="36"/>
    </location>
</feature>
<feature type="region of interest" description="Disordered" evidence="1">
    <location>
        <begin position="93"/>
        <end position="141"/>
    </location>
</feature>